<proteinExistence type="predicted"/>
<accession>A0A0G4FUA8</accession>
<name>A0A0G4FUA8_9ALVE</name>
<dbReference type="AlphaFoldDB" id="A0A0G4FUA8"/>
<dbReference type="VEuPathDB" id="CryptoDB:Cvel_18815"/>
<dbReference type="EMBL" id="CDMZ01000640">
    <property type="protein sequence ID" value="CEM18509.1"/>
    <property type="molecule type" value="Genomic_DNA"/>
</dbReference>
<protein>
    <submittedName>
        <fullName evidence="1">Uncharacterized protein</fullName>
    </submittedName>
</protein>
<sequence length="88" mass="9693">MRISAHLKVPHLIELGAGEDREAEVVHGICSWTPGQANPVPFLWKGLASQHTNLAASASLPPCVTPDWSPEVRLEYLKLTQADLELKR</sequence>
<organism evidence="1">
    <name type="scientific">Chromera velia CCMP2878</name>
    <dbReference type="NCBI Taxonomy" id="1169474"/>
    <lineage>
        <taxon>Eukaryota</taxon>
        <taxon>Sar</taxon>
        <taxon>Alveolata</taxon>
        <taxon>Colpodellida</taxon>
        <taxon>Chromeraceae</taxon>
        <taxon>Chromera</taxon>
    </lineage>
</organism>
<reference evidence="1" key="1">
    <citation type="submission" date="2014-11" db="EMBL/GenBank/DDBJ databases">
        <authorList>
            <person name="Otto D Thomas"/>
            <person name="Naeem Raeece"/>
        </authorList>
    </citation>
    <scope>NUCLEOTIDE SEQUENCE</scope>
</reference>
<evidence type="ECO:0000313" key="1">
    <source>
        <dbReference type="EMBL" id="CEM18509.1"/>
    </source>
</evidence>
<gene>
    <name evidence="1" type="ORF">Cvel_18815</name>
</gene>